<reference evidence="1 2" key="1">
    <citation type="submission" date="2011-02" db="EMBL/GenBank/DDBJ databases">
        <authorList>
            <person name="Weinstock G."/>
            <person name="Sodergren E."/>
            <person name="Clifton S."/>
            <person name="Fulton L."/>
            <person name="Fulton B."/>
            <person name="Courtney L."/>
            <person name="Fronick C."/>
            <person name="Harrison M."/>
            <person name="Strong C."/>
            <person name="Farmer C."/>
            <person name="Delahaunty K."/>
            <person name="Markovic C."/>
            <person name="Hall O."/>
            <person name="Minx P."/>
            <person name="Tomlinson C."/>
            <person name="Mitreva M."/>
            <person name="Hou S."/>
            <person name="Chen J."/>
            <person name="Wollam A."/>
            <person name="Pepin K.H."/>
            <person name="Johnson M."/>
            <person name="Bhonagiri V."/>
            <person name="Zhang X."/>
            <person name="Suruliraj S."/>
            <person name="Warren W."/>
            <person name="Chinwalla A."/>
            <person name="Mardis E.R."/>
            <person name="Wilson R.K."/>
        </authorList>
    </citation>
    <scope>NUCLEOTIDE SEQUENCE [LARGE SCALE GENOMIC DNA]</scope>
    <source>
        <strain evidence="1 2">YIT 11859</strain>
    </source>
</reference>
<dbReference type="AlphaFoldDB" id="F3QND9"/>
<keyword evidence="2" id="KW-1185">Reference proteome</keyword>
<protein>
    <submittedName>
        <fullName evidence="1">Uncharacterized protein</fullName>
    </submittedName>
</protein>
<evidence type="ECO:0000313" key="2">
    <source>
        <dbReference type="Proteomes" id="UP000005156"/>
    </source>
</evidence>
<comment type="caution">
    <text evidence="1">The sequence shown here is derived from an EMBL/GenBank/DDBJ whole genome shotgun (WGS) entry which is preliminary data.</text>
</comment>
<gene>
    <name evidence="1" type="ORF">HMPREF9439_02471</name>
</gene>
<proteinExistence type="predicted"/>
<dbReference type="HOGENOM" id="CLU_2937439_0_0_4"/>
<dbReference type="Proteomes" id="UP000005156">
    <property type="component" value="Unassembled WGS sequence"/>
</dbReference>
<organism evidence="1 2">
    <name type="scientific">Parasutterella excrementihominis YIT 11859</name>
    <dbReference type="NCBI Taxonomy" id="762966"/>
    <lineage>
        <taxon>Bacteria</taxon>
        <taxon>Pseudomonadati</taxon>
        <taxon>Pseudomonadota</taxon>
        <taxon>Betaproteobacteria</taxon>
        <taxon>Burkholderiales</taxon>
        <taxon>Sutterellaceae</taxon>
        <taxon>Parasutterella</taxon>
    </lineage>
</organism>
<name>F3QND9_9BURK</name>
<accession>F3QND9</accession>
<sequence length="60" mass="6535">MAHDGLESSPQAGMNRLIDVENPTAMRVPCASEGGPMDWVIDHLDVKEFPTSGDGPWIQQ</sequence>
<evidence type="ECO:0000313" key="1">
    <source>
        <dbReference type="EMBL" id="EGG50911.1"/>
    </source>
</evidence>
<dbReference type="EMBL" id="AFBP01000094">
    <property type="protein sequence ID" value="EGG50911.1"/>
    <property type="molecule type" value="Genomic_DNA"/>
</dbReference>